<sequence>MFSRPSTKSRFLICSSKLNGLDRSLVLLESWRNQTRDLDLRARLQKVAEDRRSFLEHICARYQTLLHSMNTDTATNSFSLNENPYILDTVSNIVREMSRCIQLATAETQENKIDIHLTRINHAIDRLFALTPVCLNPGVIGEVHDNTVRRFDGFDFSFSTTIEDRITSEINSLVSSYDTRITARTKISSEWQRHVTMELIESLQRHLLEMSSGISQQYTTFADTTAFDVCLKGYVAEYEFSPTIKKLNQIHISSEFLGMDIPKAERMILQAAKKLRLLRAPSGQCILKFVLASTDTEMLQSLTSLAGYVSHDRAVSGVIVVEVTSFDVFVVRKDTYPDLLLPKLDLVPESLQPGDLMHLNSGDDRLWEIEIRNLSQHTEYDTLRFELSVYGHIEDLSFTKIPIVPEWTLYRHAMIPGVDSTESPPTILVARMVYRNKMDAETACEHMDGMRFDGAIIHVFVRGLLNSLDPIIRVAEDKGAWARSH</sequence>
<dbReference type="EMBL" id="KZ559538">
    <property type="protein sequence ID" value="PLN81274.1"/>
    <property type="molecule type" value="Genomic_DNA"/>
</dbReference>
<dbReference type="InterPro" id="IPR012677">
    <property type="entry name" value="Nucleotide-bd_a/b_plait_sf"/>
</dbReference>
<keyword evidence="2" id="KW-1185">Reference proteome</keyword>
<accession>A0A2J5HV66</accession>
<gene>
    <name evidence="1" type="ORF">BDW42DRAFT_169100</name>
</gene>
<evidence type="ECO:0000313" key="2">
    <source>
        <dbReference type="Proteomes" id="UP000235023"/>
    </source>
</evidence>
<protein>
    <recommendedName>
        <fullName evidence="3">RRM domain-containing protein</fullName>
    </recommendedName>
</protein>
<dbReference type="SUPFAM" id="SSF54928">
    <property type="entry name" value="RNA-binding domain, RBD"/>
    <property type="match status" value="1"/>
</dbReference>
<dbReference type="OrthoDB" id="10356618at2759"/>
<dbReference type="GO" id="GO:0003676">
    <property type="term" value="F:nucleic acid binding"/>
    <property type="evidence" value="ECO:0007669"/>
    <property type="project" value="InterPro"/>
</dbReference>
<dbReference type="AlphaFoldDB" id="A0A2J5HV66"/>
<dbReference type="Proteomes" id="UP000235023">
    <property type="component" value="Unassembled WGS sequence"/>
</dbReference>
<name>A0A2J5HV66_9EURO</name>
<dbReference type="Gene3D" id="3.30.70.330">
    <property type="match status" value="1"/>
</dbReference>
<dbReference type="CDD" id="cd00590">
    <property type="entry name" value="RRM_SF"/>
    <property type="match status" value="1"/>
</dbReference>
<reference evidence="2" key="1">
    <citation type="submission" date="2017-12" db="EMBL/GenBank/DDBJ databases">
        <authorList>
            <consortium name="DOE Joint Genome Institute"/>
            <person name="Mondo S.J."/>
            <person name="Kjaerbolling I."/>
            <person name="Vesth T.C."/>
            <person name="Frisvad J.C."/>
            <person name="Nybo J.L."/>
            <person name="Theobald S."/>
            <person name="Kuo A."/>
            <person name="Bowyer P."/>
            <person name="Matsuda Y."/>
            <person name="Lyhne E.K."/>
            <person name="Kogle M.E."/>
            <person name="Clum A."/>
            <person name="Lipzen A."/>
            <person name="Salamov A."/>
            <person name="Ngan C.Y."/>
            <person name="Daum C."/>
            <person name="Chiniquy J."/>
            <person name="Barry K."/>
            <person name="LaButti K."/>
            <person name="Haridas S."/>
            <person name="Simmons B.A."/>
            <person name="Magnuson J.K."/>
            <person name="Mortensen U.H."/>
            <person name="Larsen T.O."/>
            <person name="Grigoriev I.V."/>
            <person name="Baker S.E."/>
            <person name="Andersen M.R."/>
            <person name="Nordberg H.P."/>
            <person name="Cantor M.N."/>
            <person name="Hua S.X."/>
        </authorList>
    </citation>
    <scope>NUCLEOTIDE SEQUENCE [LARGE SCALE GENOMIC DNA]</scope>
    <source>
        <strain evidence="2">IBT 19404</strain>
    </source>
</reference>
<dbReference type="InterPro" id="IPR035979">
    <property type="entry name" value="RBD_domain_sf"/>
</dbReference>
<evidence type="ECO:0000313" key="1">
    <source>
        <dbReference type="EMBL" id="PLN81274.1"/>
    </source>
</evidence>
<proteinExistence type="predicted"/>
<evidence type="ECO:0008006" key="3">
    <source>
        <dbReference type="Google" id="ProtNLM"/>
    </source>
</evidence>
<organism evidence="1 2">
    <name type="scientific">Aspergillus taichungensis</name>
    <dbReference type="NCBI Taxonomy" id="482145"/>
    <lineage>
        <taxon>Eukaryota</taxon>
        <taxon>Fungi</taxon>
        <taxon>Dikarya</taxon>
        <taxon>Ascomycota</taxon>
        <taxon>Pezizomycotina</taxon>
        <taxon>Eurotiomycetes</taxon>
        <taxon>Eurotiomycetidae</taxon>
        <taxon>Eurotiales</taxon>
        <taxon>Aspergillaceae</taxon>
        <taxon>Aspergillus</taxon>
        <taxon>Aspergillus subgen. Circumdati</taxon>
    </lineage>
</organism>